<keyword evidence="6 7" id="KW-0472">Membrane</keyword>
<comment type="subcellular location">
    <subcellularLocation>
        <location evidence="1">Cell membrane</location>
        <topology evidence="1">Multi-pass membrane protein</topology>
    </subcellularLocation>
</comment>
<feature type="transmembrane region" description="Helical" evidence="7">
    <location>
        <begin position="225"/>
        <end position="243"/>
    </location>
</feature>
<comment type="caution">
    <text evidence="9">The sequence shown here is derived from an EMBL/GenBank/DDBJ whole genome shotgun (WGS) entry which is preliminary data.</text>
</comment>
<evidence type="ECO:0000256" key="2">
    <source>
        <dbReference type="ARBA" id="ARBA00022448"/>
    </source>
</evidence>
<keyword evidence="2" id="KW-0813">Transport</keyword>
<dbReference type="SUPFAM" id="SSF103473">
    <property type="entry name" value="MFS general substrate transporter"/>
    <property type="match status" value="1"/>
</dbReference>
<feature type="domain" description="Major facilitator superfamily (MFS) profile" evidence="8">
    <location>
        <begin position="13"/>
        <end position="401"/>
    </location>
</feature>
<dbReference type="InterPro" id="IPR020846">
    <property type="entry name" value="MFS_dom"/>
</dbReference>
<evidence type="ECO:0000313" key="10">
    <source>
        <dbReference type="Proteomes" id="UP000241167"/>
    </source>
</evidence>
<evidence type="ECO:0000256" key="6">
    <source>
        <dbReference type="ARBA" id="ARBA00023136"/>
    </source>
</evidence>
<keyword evidence="5 7" id="KW-1133">Transmembrane helix</keyword>
<evidence type="ECO:0000256" key="4">
    <source>
        <dbReference type="ARBA" id="ARBA00022692"/>
    </source>
</evidence>
<dbReference type="OrthoDB" id="9809918at2"/>
<dbReference type="PROSITE" id="PS50850">
    <property type="entry name" value="MFS"/>
    <property type="match status" value="1"/>
</dbReference>
<dbReference type="PANTHER" id="PTHR23513">
    <property type="entry name" value="INTEGRAL MEMBRANE EFFLUX PROTEIN-RELATED"/>
    <property type="match status" value="1"/>
</dbReference>
<keyword evidence="4 7" id="KW-0812">Transmembrane</keyword>
<accession>A0A2P7QSR4</accession>
<feature type="transmembrane region" description="Helical" evidence="7">
    <location>
        <begin position="309"/>
        <end position="326"/>
    </location>
</feature>
<evidence type="ECO:0000256" key="5">
    <source>
        <dbReference type="ARBA" id="ARBA00022989"/>
    </source>
</evidence>
<feature type="transmembrane region" description="Helical" evidence="7">
    <location>
        <begin position="283"/>
        <end position="303"/>
    </location>
</feature>
<gene>
    <name evidence="9" type="ORF">C7I55_10060</name>
</gene>
<name>A0A2P7QSR4_9SPHN</name>
<dbReference type="AlphaFoldDB" id="A0A2P7QSR4"/>
<reference evidence="9 10" key="1">
    <citation type="submission" date="2018-03" db="EMBL/GenBank/DDBJ databases">
        <title>The draft genome of Sphingosinicella sp. GL-C-18.</title>
        <authorList>
            <person name="Liu L."/>
            <person name="Li L."/>
            <person name="Liang L."/>
            <person name="Zhang X."/>
            <person name="Wang T."/>
        </authorList>
    </citation>
    <scope>NUCLEOTIDE SEQUENCE [LARGE SCALE GENOMIC DNA]</scope>
    <source>
        <strain evidence="9 10">GL-C-18</strain>
    </source>
</reference>
<keyword evidence="3" id="KW-1003">Cell membrane</keyword>
<keyword evidence="10" id="KW-1185">Reference proteome</keyword>
<evidence type="ECO:0000259" key="8">
    <source>
        <dbReference type="PROSITE" id="PS50850"/>
    </source>
</evidence>
<dbReference type="Proteomes" id="UP000241167">
    <property type="component" value="Unassembled WGS sequence"/>
</dbReference>
<evidence type="ECO:0000256" key="3">
    <source>
        <dbReference type="ARBA" id="ARBA00022475"/>
    </source>
</evidence>
<feature type="transmembrane region" description="Helical" evidence="7">
    <location>
        <begin position="255"/>
        <end position="276"/>
    </location>
</feature>
<feature type="transmembrane region" description="Helical" evidence="7">
    <location>
        <begin position="171"/>
        <end position="189"/>
    </location>
</feature>
<dbReference type="Gene3D" id="1.20.1250.20">
    <property type="entry name" value="MFS general substrate transporter like domains"/>
    <property type="match status" value="1"/>
</dbReference>
<evidence type="ECO:0000256" key="1">
    <source>
        <dbReference type="ARBA" id="ARBA00004651"/>
    </source>
</evidence>
<dbReference type="PANTHER" id="PTHR23513:SF11">
    <property type="entry name" value="STAPHYLOFERRIN A TRANSPORTER"/>
    <property type="match status" value="1"/>
</dbReference>
<dbReference type="CDD" id="cd06173">
    <property type="entry name" value="MFS_MefA_like"/>
    <property type="match status" value="1"/>
</dbReference>
<feature type="transmembrane region" description="Helical" evidence="7">
    <location>
        <begin position="374"/>
        <end position="392"/>
    </location>
</feature>
<dbReference type="GO" id="GO:0005886">
    <property type="term" value="C:plasma membrane"/>
    <property type="evidence" value="ECO:0007669"/>
    <property type="project" value="UniProtKB-SubCell"/>
</dbReference>
<proteinExistence type="predicted"/>
<dbReference type="InterPro" id="IPR036259">
    <property type="entry name" value="MFS_trans_sf"/>
</dbReference>
<organism evidence="9 10">
    <name type="scientific">Allosphingosinicella deserti</name>
    <dbReference type="NCBI Taxonomy" id="2116704"/>
    <lineage>
        <taxon>Bacteria</taxon>
        <taxon>Pseudomonadati</taxon>
        <taxon>Pseudomonadota</taxon>
        <taxon>Alphaproteobacteria</taxon>
        <taxon>Sphingomonadales</taxon>
        <taxon>Sphingomonadaceae</taxon>
        <taxon>Allosphingosinicella</taxon>
    </lineage>
</organism>
<evidence type="ECO:0000313" key="9">
    <source>
        <dbReference type="EMBL" id="PSJ41004.1"/>
    </source>
</evidence>
<dbReference type="GO" id="GO:0022857">
    <property type="term" value="F:transmembrane transporter activity"/>
    <property type="evidence" value="ECO:0007669"/>
    <property type="project" value="InterPro"/>
</dbReference>
<dbReference type="Pfam" id="PF05977">
    <property type="entry name" value="MFS_3"/>
    <property type="match status" value="1"/>
</dbReference>
<feature type="transmembrane region" description="Helical" evidence="7">
    <location>
        <begin position="50"/>
        <end position="71"/>
    </location>
</feature>
<sequence length="522" mass="54065">MSPPPASPLASPLFRALWLATIVSNIGTWMHDIGASWLMTSLSPSPLMVALVQSATTLPIFLFALPGGALADIVDRRRLLVAAQLWSLAVAALLAGLTLTGVTGPGLLLALTFALSCGSALSAPAFQATVPELVPPASIPQAVALNSLGVNIARAIGPALGGLIVALSGPAAVFALNAVSVLGIVAVLLRWRRQKNPPALPAEHFIGALRSGLRYALRAPDLQAVLVRSLGFFLFASAPWSLLPLIARRDLGLGAGGYGGLLAFVGLGAVAGAIALPRIRRRLSANVVTVAATLMFAAMTALLAAAHSFAAAAAALLGAGIGWIAMMSSLNAAAQLATAPWVKARALALYLLVFQGSMTAGAAFWGWVASQAGIPTALLCAAAALGAASILARRFAIPAATADLAPSLHWPSPETGGEIESDRGPVMVTIEYRVEPARAAAFARAMAPLQRIRRRDGALAWGLYEDASAPGTIIEYFIVESWLEHLRQHARVTNADRAEQDLAGAFHLGPEPPLVRHWIAPA</sequence>
<evidence type="ECO:0000256" key="7">
    <source>
        <dbReference type="SAM" id="Phobius"/>
    </source>
</evidence>
<dbReference type="InterPro" id="IPR010290">
    <property type="entry name" value="TM_effector"/>
</dbReference>
<protein>
    <submittedName>
        <fullName evidence="9">MFS transporter</fullName>
    </submittedName>
</protein>
<feature type="transmembrane region" description="Helical" evidence="7">
    <location>
        <begin position="347"/>
        <end position="368"/>
    </location>
</feature>
<dbReference type="EMBL" id="PXYI01000003">
    <property type="protein sequence ID" value="PSJ41004.1"/>
    <property type="molecule type" value="Genomic_DNA"/>
</dbReference>